<reference evidence="3 4" key="1">
    <citation type="submission" date="2019-01" db="EMBL/GenBank/DDBJ databases">
        <title>Draft genome sequence of Dictyobacter sp. Uno17.</title>
        <authorList>
            <person name="Wang C.M."/>
            <person name="Zheng Y."/>
            <person name="Sakai Y."/>
            <person name="Abe K."/>
            <person name="Yokota A."/>
            <person name="Yabe S."/>
        </authorList>
    </citation>
    <scope>NUCLEOTIDE SEQUENCE [LARGE SCALE GENOMIC DNA]</scope>
    <source>
        <strain evidence="3 4">Uno17</strain>
    </source>
</reference>
<dbReference type="InterPro" id="IPR029052">
    <property type="entry name" value="Metallo-depent_PP-like"/>
</dbReference>
<dbReference type="Gene3D" id="3.60.21.10">
    <property type="match status" value="1"/>
</dbReference>
<keyword evidence="4" id="KW-1185">Reference proteome</keyword>
<evidence type="ECO:0000259" key="2">
    <source>
        <dbReference type="Pfam" id="PF12850"/>
    </source>
</evidence>
<dbReference type="PIRSF" id="PIRSF000883">
    <property type="entry name" value="Pesterase_MJ0912"/>
    <property type="match status" value="1"/>
</dbReference>
<protein>
    <submittedName>
        <fullName evidence="3">DeoR family transcriptional regulator</fullName>
    </submittedName>
</protein>
<name>A0A5A5TLC8_9CHLR</name>
<gene>
    <name evidence="3" type="ORF">KDI_53380</name>
</gene>
<dbReference type="InterPro" id="IPR011152">
    <property type="entry name" value="Pesterase_MJ0912"/>
</dbReference>
<dbReference type="InterPro" id="IPR050126">
    <property type="entry name" value="Ap4A_hydrolase"/>
</dbReference>
<dbReference type="RefSeq" id="WP_149404573.1">
    <property type="nucleotide sequence ID" value="NZ_BIXY01000144.1"/>
</dbReference>
<dbReference type="InterPro" id="IPR024654">
    <property type="entry name" value="Calcineurin-like_PHP_lpxH"/>
</dbReference>
<dbReference type="SUPFAM" id="SSF56300">
    <property type="entry name" value="Metallo-dependent phosphatases"/>
    <property type="match status" value="1"/>
</dbReference>
<dbReference type="GO" id="GO:0016791">
    <property type="term" value="F:phosphatase activity"/>
    <property type="evidence" value="ECO:0007669"/>
    <property type="project" value="TreeGrafter"/>
</dbReference>
<dbReference type="AlphaFoldDB" id="A0A5A5TLC8"/>
<organism evidence="3 4">
    <name type="scientific">Dictyobacter arantiisoli</name>
    <dbReference type="NCBI Taxonomy" id="2014874"/>
    <lineage>
        <taxon>Bacteria</taxon>
        <taxon>Bacillati</taxon>
        <taxon>Chloroflexota</taxon>
        <taxon>Ktedonobacteria</taxon>
        <taxon>Ktedonobacterales</taxon>
        <taxon>Dictyobacteraceae</taxon>
        <taxon>Dictyobacter</taxon>
    </lineage>
</organism>
<dbReference type="PANTHER" id="PTHR42850">
    <property type="entry name" value="METALLOPHOSPHOESTERASE"/>
    <property type="match status" value="1"/>
</dbReference>
<dbReference type="PANTHER" id="PTHR42850:SF2">
    <property type="entry name" value="BLL5683 PROTEIN"/>
    <property type="match status" value="1"/>
</dbReference>
<accession>A0A5A5TLC8</accession>
<comment type="caution">
    <text evidence="3">The sequence shown here is derived from an EMBL/GenBank/DDBJ whole genome shotgun (WGS) entry which is preliminary data.</text>
</comment>
<dbReference type="Pfam" id="PF12850">
    <property type="entry name" value="Metallophos_2"/>
    <property type="match status" value="1"/>
</dbReference>
<sequence length="252" mass="27782">MKIAALYDIHGNLPALKAVLKDLERIQPDTIVLGGDIVSGPFPNQTLEYLCQLDLPVVALRGNAEREVVTAFDGQLSSLNLSKDAGEVTQWVAQRLQPDQRDVLAHLPEHVSFSFEPLGEVLFCHATPHSDEVIFTPLTPQERLHMLFRGVEQQVVICGHTHMQFELQVGNVRVINAGSVGMPYADRPGAYWLLLGSDGIEFHMTSYDLEAAAAIVRTSGYPQAQDFAEENILKIPSAEEAMEFFERSTAAG</sequence>
<evidence type="ECO:0000256" key="1">
    <source>
        <dbReference type="ARBA" id="ARBA00008950"/>
    </source>
</evidence>
<dbReference type="OrthoDB" id="9813918at2"/>
<evidence type="ECO:0000313" key="3">
    <source>
        <dbReference type="EMBL" id="GCF11774.1"/>
    </source>
</evidence>
<feature type="domain" description="Calcineurin-like phosphoesterase" evidence="2">
    <location>
        <begin position="1"/>
        <end position="193"/>
    </location>
</feature>
<comment type="similarity">
    <text evidence="1">Belongs to the metallophosphoesterase superfamily. YfcE family.</text>
</comment>
<evidence type="ECO:0000313" key="4">
    <source>
        <dbReference type="Proteomes" id="UP000322530"/>
    </source>
</evidence>
<dbReference type="Proteomes" id="UP000322530">
    <property type="component" value="Unassembled WGS sequence"/>
</dbReference>
<dbReference type="GO" id="GO:0005737">
    <property type="term" value="C:cytoplasm"/>
    <property type="evidence" value="ECO:0007669"/>
    <property type="project" value="TreeGrafter"/>
</dbReference>
<dbReference type="EMBL" id="BIXY01000144">
    <property type="protein sequence ID" value="GCF11774.1"/>
    <property type="molecule type" value="Genomic_DNA"/>
</dbReference>
<proteinExistence type="inferred from homology"/>